<keyword evidence="3" id="KW-1185">Reference proteome</keyword>
<keyword evidence="1" id="KW-1133">Transmembrane helix</keyword>
<feature type="transmembrane region" description="Helical" evidence="1">
    <location>
        <begin position="110"/>
        <end position="134"/>
    </location>
</feature>
<dbReference type="PROSITE" id="PS50244">
    <property type="entry name" value="S5A_REDUCTASE"/>
    <property type="match status" value="1"/>
</dbReference>
<organism evidence="2 3">
    <name type="scientific">Aeromicrobium terrae</name>
    <dbReference type="NCBI Taxonomy" id="2498846"/>
    <lineage>
        <taxon>Bacteria</taxon>
        <taxon>Bacillati</taxon>
        <taxon>Actinomycetota</taxon>
        <taxon>Actinomycetes</taxon>
        <taxon>Propionibacteriales</taxon>
        <taxon>Nocardioidaceae</taxon>
        <taxon>Aeromicrobium</taxon>
    </lineage>
</organism>
<dbReference type="PANTHER" id="PTHR32251:SF17">
    <property type="entry name" value="STEROID 5-ALPHA REDUCTASE C-TERMINAL DOMAIN-CONTAINING PROTEIN"/>
    <property type="match status" value="1"/>
</dbReference>
<dbReference type="PANTHER" id="PTHR32251">
    <property type="entry name" value="3-OXO-5-ALPHA-STEROID 4-DEHYDROGENASE"/>
    <property type="match status" value="1"/>
</dbReference>
<dbReference type="Proteomes" id="UP000321571">
    <property type="component" value="Unassembled WGS sequence"/>
</dbReference>
<accession>A0A5C8NM79</accession>
<proteinExistence type="predicted"/>
<protein>
    <submittedName>
        <fullName evidence="2">DUF1295 domain-containing protein</fullName>
    </submittedName>
</protein>
<dbReference type="InterPro" id="IPR010721">
    <property type="entry name" value="UstE-like"/>
</dbReference>
<dbReference type="Pfam" id="PF06966">
    <property type="entry name" value="DUF1295"/>
    <property type="match status" value="1"/>
</dbReference>
<keyword evidence="1" id="KW-0472">Membrane</keyword>
<name>A0A5C8NM79_9ACTN</name>
<dbReference type="GO" id="GO:0016020">
    <property type="term" value="C:membrane"/>
    <property type="evidence" value="ECO:0007669"/>
    <property type="project" value="TreeGrafter"/>
</dbReference>
<feature type="transmembrane region" description="Helical" evidence="1">
    <location>
        <begin position="146"/>
        <end position="164"/>
    </location>
</feature>
<dbReference type="RefSeq" id="WP_147684613.1">
    <property type="nucleotide sequence ID" value="NZ_VDUX01000002.1"/>
</dbReference>
<feature type="transmembrane region" description="Helical" evidence="1">
    <location>
        <begin position="37"/>
        <end position="58"/>
    </location>
</feature>
<evidence type="ECO:0000256" key="1">
    <source>
        <dbReference type="SAM" id="Phobius"/>
    </source>
</evidence>
<sequence>MNTNDVSHSFITLGFGLATVVVVMAVCMWISVRQQKLTVVDTAWGLGFAAVAIVSVFVTQRGDGMPGTQTLLLVLVVLWGVRLALHLHARNSKLPEDPRYKAMAEADGRSFAQVALNRVFLPQGIAMFLVATPVMVGMNNVGTKPVLGWIGALVWLVGMFFETVGDLQLARFKADPQNQGKLMDQGLWKYTRHPNYFGDACVWIGIWIVAASSWFGLLTVISPIAMTIFLTKVTGAALNEKGMRETKPGYDDYVRRTSGFIPLLPKKG</sequence>
<keyword evidence="1" id="KW-0812">Transmembrane</keyword>
<feature type="transmembrane region" description="Helical" evidence="1">
    <location>
        <begin position="6"/>
        <end position="30"/>
    </location>
</feature>
<dbReference type="OrthoDB" id="9779233at2"/>
<reference evidence="2 3" key="1">
    <citation type="submission" date="2019-06" db="EMBL/GenBank/DDBJ databases">
        <title>Aeromicrobium sp. nov., isolated from a maize field.</title>
        <authorList>
            <person name="Lin S.-Y."/>
            <person name="Tsai C.-F."/>
            <person name="Young C.-C."/>
        </authorList>
    </citation>
    <scope>NUCLEOTIDE SEQUENCE [LARGE SCALE GENOMIC DNA]</scope>
    <source>
        <strain evidence="2 3">CC-CFT486</strain>
    </source>
</reference>
<dbReference type="Gene3D" id="1.20.120.1630">
    <property type="match status" value="1"/>
</dbReference>
<gene>
    <name evidence="2" type="ORF">FHP06_05600</name>
</gene>
<feature type="transmembrane region" description="Helical" evidence="1">
    <location>
        <begin position="196"/>
        <end position="214"/>
    </location>
</feature>
<evidence type="ECO:0000313" key="2">
    <source>
        <dbReference type="EMBL" id="TXL62177.1"/>
    </source>
</evidence>
<evidence type="ECO:0000313" key="3">
    <source>
        <dbReference type="Proteomes" id="UP000321571"/>
    </source>
</evidence>
<dbReference type="AlphaFoldDB" id="A0A5C8NM79"/>
<comment type="caution">
    <text evidence="2">The sequence shown here is derived from an EMBL/GenBank/DDBJ whole genome shotgun (WGS) entry which is preliminary data.</text>
</comment>
<feature type="transmembrane region" description="Helical" evidence="1">
    <location>
        <begin position="70"/>
        <end position="89"/>
    </location>
</feature>
<dbReference type="EMBL" id="VDUX01000002">
    <property type="protein sequence ID" value="TXL62177.1"/>
    <property type="molecule type" value="Genomic_DNA"/>
</dbReference>